<feature type="compositionally biased region" description="Low complexity" evidence="1">
    <location>
        <begin position="325"/>
        <end position="336"/>
    </location>
</feature>
<feature type="region of interest" description="Disordered" evidence="1">
    <location>
        <begin position="535"/>
        <end position="561"/>
    </location>
</feature>
<comment type="caution">
    <text evidence="2">The sequence shown here is derived from an EMBL/GenBank/DDBJ whole genome shotgun (WGS) entry which is preliminary data.</text>
</comment>
<protein>
    <submittedName>
        <fullName evidence="2">Uncharacterized protein</fullName>
    </submittedName>
</protein>
<feature type="region of interest" description="Disordered" evidence="1">
    <location>
        <begin position="138"/>
        <end position="166"/>
    </location>
</feature>
<proteinExistence type="predicted"/>
<feature type="compositionally biased region" description="Low complexity" evidence="1">
    <location>
        <begin position="551"/>
        <end position="561"/>
    </location>
</feature>
<organism evidence="2 3">
    <name type="scientific">Cylindrotheca closterium</name>
    <dbReference type="NCBI Taxonomy" id="2856"/>
    <lineage>
        <taxon>Eukaryota</taxon>
        <taxon>Sar</taxon>
        <taxon>Stramenopiles</taxon>
        <taxon>Ochrophyta</taxon>
        <taxon>Bacillariophyta</taxon>
        <taxon>Bacillariophyceae</taxon>
        <taxon>Bacillariophycidae</taxon>
        <taxon>Bacillariales</taxon>
        <taxon>Bacillariaceae</taxon>
        <taxon>Cylindrotheca</taxon>
    </lineage>
</organism>
<feature type="compositionally biased region" description="Polar residues" evidence="1">
    <location>
        <begin position="222"/>
        <end position="236"/>
    </location>
</feature>
<reference evidence="2" key="1">
    <citation type="submission" date="2023-08" db="EMBL/GenBank/DDBJ databases">
        <authorList>
            <person name="Audoor S."/>
            <person name="Bilcke G."/>
        </authorList>
    </citation>
    <scope>NUCLEOTIDE SEQUENCE</scope>
</reference>
<feature type="compositionally biased region" description="Polar residues" evidence="1">
    <location>
        <begin position="71"/>
        <end position="80"/>
    </location>
</feature>
<evidence type="ECO:0000313" key="3">
    <source>
        <dbReference type="Proteomes" id="UP001295423"/>
    </source>
</evidence>
<dbReference type="Proteomes" id="UP001295423">
    <property type="component" value="Unassembled WGS sequence"/>
</dbReference>
<feature type="region of interest" description="Disordered" evidence="1">
    <location>
        <begin position="1"/>
        <end position="60"/>
    </location>
</feature>
<accession>A0AAD2CFK5</accession>
<evidence type="ECO:0000313" key="2">
    <source>
        <dbReference type="EMBL" id="CAJ1932883.1"/>
    </source>
</evidence>
<dbReference type="AlphaFoldDB" id="A0AAD2CFK5"/>
<feature type="compositionally biased region" description="Basic and acidic residues" evidence="1">
    <location>
        <begin position="537"/>
        <end position="550"/>
    </location>
</feature>
<evidence type="ECO:0000256" key="1">
    <source>
        <dbReference type="SAM" id="MobiDB-lite"/>
    </source>
</evidence>
<feature type="region of interest" description="Disordered" evidence="1">
    <location>
        <begin position="210"/>
        <end position="342"/>
    </location>
</feature>
<feature type="compositionally biased region" description="Low complexity" evidence="1">
    <location>
        <begin position="14"/>
        <end position="29"/>
    </location>
</feature>
<keyword evidence="3" id="KW-1185">Reference proteome</keyword>
<feature type="region of interest" description="Disordered" evidence="1">
    <location>
        <begin position="71"/>
        <end position="90"/>
    </location>
</feature>
<sequence length="561" mass="60392">MESNDSAANDKADSTPTEASAETEVTETAIGEASEVDGAIDKTSENAENAGNTEAGEVNEVTDCWDAAIPSSKSTESAATQDEGIEKLQPGDHVTRWEMLPIAWPIQVHGIVLNVHEDTVVLVDFGLSAAHTDKKKPPFVAASASNESNGEEGETETPEPPAPKKKQLEQAIRNFKIGGQKREKNRLNINVLTNPKDISKWKKVNYEKSWFGGSNKKDQGNEKSSSPTKAQQTKNWFNRMATSVKERTGPGISGLRERMKNNGHAGQSSAEEAEIKDANSQDNDSTVASIATESETIGAESAGTTPDLEPAASQESNLSADLKASSSLVSEGSNNSDFTSHQMNPKMKELLQKKQEENPPKTMNPAMAKVLKKKEEDSVYEQKKKESLAKLPKADPSKLVLARTYWLLEHGESILPPYHAFSSNSECLAVFCKTGKWNTLQADVFLHSTAIGNAKTMGATTIAVAASAPLLAPAVAVAGIGAVAAPWLYLKKQKNSAGDSQQRLNDSFWAQAEPEVFVACIEAWSKDLLGLENSSTEESKVEGVEEESAKAKQAAPVVQQI</sequence>
<feature type="compositionally biased region" description="Polar residues" evidence="1">
    <location>
        <begin position="280"/>
        <end position="295"/>
    </location>
</feature>
<dbReference type="EMBL" id="CAKOGP040000224">
    <property type="protein sequence ID" value="CAJ1932883.1"/>
    <property type="molecule type" value="Genomic_DNA"/>
</dbReference>
<name>A0AAD2CFK5_9STRA</name>
<gene>
    <name evidence="2" type="ORF">CYCCA115_LOCUS3060</name>
</gene>